<accession>X0T3D4</accession>
<comment type="caution">
    <text evidence="2">The sequence shown here is derived from an EMBL/GenBank/DDBJ whole genome shotgun (WGS) entry which is preliminary data.</text>
</comment>
<dbReference type="Pfam" id="PF02796">
    <property type="entry name" value="HTH_7"/>
    <property type="match status" value="1"/>
</dbReference>
<protein>
    <recommendedName>
        <fullName evidence="1">Resolvase HTH domain-containing protein</fullName>
    </recommendedName>
</protein>
<dbReference type="EMBL" id="BARS01016501">
    <property type="protein sequence ID" value="GAF87759.1"/>
    <property type="molecule type" value="Genomic_DNA"/>
</dbReference>
<feature type="domain" description="Resolvase HTH" evidence="1">
    <location>
        <begin position="12"/>
        <end position="47"/>
    </location>
</feature>
<dbReference type="InterPro" id="IPR006120">
    <property type="entry name" value="Resolvase_HTH_dom"/>
</dbReference>
<feature type="non-terminal residue" evidence="2">
    <location>
        <position position="1"/>
    </location>
</feature>
<dbReference type="Gene3D" id="1.10.10.60">
    <property type="entry name" value="Homeodomain-like"/>
    <property type="match status" value="1"/>
</dbReference>
<dbReference type="CDD" id="cd00569">
    <property type="entry name" value="HTH_Hin_like"/>
    <property type="match status" value="1"/>
</dbReference>
<name>X0T3D4_9ZZZZ</name>
<dbReference type="InterPro" id="IPR009057">
    <property type="entry name" value="Homeodomain-like_sf"/>
</dbReference>
<sequence>LVASIFQLMVASKLTKEDCEQIAKLINEGYEIKDLAEKYGVDRSTIYNRCKYLYESRKISVETKNKVIKAIKEGHTKAEAAQMYGLNIGTVYNLTRGIKGHKAQGNHIVRKNGIKLLNRLMTDGYLISDFNVPVVRNLQSKFPIIRSARYKDKTFFYLSGREEETVEAFFREKPDRVISYSSIEELSYLLGVKISKKDQKNLLERYKNKHEDYWKSRRLIQRSIDDWIDEPQPSEIGFRLMQKRGEGELYL</sequence>
<evidence type="ECO:0000313" key="2">
    <source>
        <dbReference type="EMBL" id="GAF87759.1"/>
    </source>
</evidence>
<organism evidence="2">
    <name type="scientific">marine sediment metagenome</name>
    <dbReference type="NCBI Taxonomy" id="412755"/>
    <lineage>
        <taxon>unclassified sequences</taxon>
        <taxon>metagenomes</taxon>
        <taxon>ecological metagenomes</taxon>
    </lineage>
</organism>
<gene>
    <name evidence="2" type="ORF">S01H1_27146</name>
</gene>
<dbReference type="GO" id="GO:0003677">
    <property type="term" value="F:DNA binding"/>
    <property type="evidence" value="ECO:0007669"/>
    <property type="project" value="InterPro"/>
</dbReference>
<dbReference type="SUPFAM" id="SSF46689">
    <property type="entry name" value="Homeodomain-like"/>
    <property type="match status" value="1"/>
</dbReference>
<dbReference type="GO" id="GO:0000150">
    <property type="term" value="F:DNA strand exchange activity"/>
    <property type="evidence" value="ECO:0007669"/>
    <property type="project" value="InterPro"/>
</dbReference>
<reference evidence="2" key="1">
    <citation type="journal article" date="2014" name="Front. Microbiol.">
        <title>High frequency of phylogenetically diverse reductive dehalogenase-homologous genes in deep subseafloor sedimentary metagenomes.</title>
        <authorList>
            <person name="Kawai M."/>
            <person name="Futagami T."/>
            <person name="Toyoda A."/>
            <person name="Takaki Y."/>
            <person name="Nishi S."/>
            <person name="Hori S."/>
            <person name="Arai W."/>
            <person name="Tsubouchi T."/>
            <person name="Morono Y."/>
            <person name="Uchiyama I."/>
            <person name="Ito T."/>
            <person name="Fujiyama A."/>
            <person name="Inagaki F."/>
            <person name="Takami H."/>
        </authorList>
    </citation>
    <scope>NUCLEOTIDE SEQUENCE</scope>
    <source>
        <strain evidence="2">Expedition CK06-06</strain>
    </source>
</reference>
<dbReference type="AlphaFoldDB" id="X0T3D4"/>
<evidence type="ECO:0000259" key="1">
    <source>
        <dbReference type="Pfam" id="PF02796"/>
    </source>
</evidence>
<proteinExistence type="predicted"/>